<dbReference type="PIRSF" id="PIRSF000398">
    <property type="entry name" value="M_m6A_EcoRV"/>
    <property type="match status" value="1"/>
</dbReference>
<dbReference type="GO" id="GO:0008168">
    <property type="term" value="F:methyltransferase activity"/>
    <property type="evidence" value="ECO:0007669"/>
    <property type="project" value="UniProtKB-KW"/>
</dbReference>
<dbReference type="Proteomes" id="UP000305202">
    <property type="component" value="Unassembled WGS sequence"/>
</dbReference>
<dbReference type="EMBL" id="SZPQ01000014">
    <property type="protein sequence ID" value="TKI06229.1"/>
    <property type="molecule type" value="Genomic_DNA"/>
</dbReference>
<dbReference type="RefSeq" id="WP_136990076.1">
    <property type="nucleotide sequence ID" value="NZ_SZPQ01000014.1"/>
</dbReference>
<dbReference type="PRINTS" id="PR00505">
    <property type="entry name" value="D12N6MTFRASE"/>
</dbReference>
<organism evidence="4 5">
    <name type="scientific">Martelella alba</name>
    <dbReference type="NCBI Taxonomy" id="2590451"/>
    <lineage>
        <taxon>Bacteria</taxon>
        <taxon>Pseudomonadati</taxon>
        <taxon>Pseudomonadota</taxon>
        <taxon>Alphaproteobacteria</taxon>
        <taxon>Hyphomicrobiales</taxon>
        <taxon>Aurantimonadaceae</taxon>
        <taxon>Martelella</taxon>
    </lineage>
</organism>
<reference evidence="4 5" key="1">
    <citation type="submission" date="2019-04" db="EMBL/GenBank/DDBJ databases">
        <authorList>
            <person name="Li M."/>
            <person name="Gao C."/>
        </authorList>
    </citation>
    <scope>NUCLEOTIDE SEQUENCE [LARGE SCALE GENOMIC DNA]</scope>
    <source>
        <strain evidence="4 5">BGMRC 2031</strain>
    </source>
</reference>
<comment type="caution">
    <text evidence="4">The sequence shown here is derived from an EMBL/GenBank/DDBJ whole genome shotgun (WGS) entry which is preliminary data.</text>
</comment>
<gene>
    <name evidence="4" type="ORF">FCN80_10300</name>
</gene>
<dbReference type="InterPro" id="IPR029063">
    <property type="entry name" value="SAM-dependent_MTases_sf"/>
</dbReference>
<sequence>MTTIKHPAIRYHGGKFRVAPWIINHFPSHTCYVEPFGGAASVLLRKERSYAEVYNDLDSDVVNLFTVLRNAEQRAELVEACILTHYSRDEFMGAYEKAYTAVERARRLVVRATMGFGSAGATKGTTGFRLDTKRPCATAQHLWSRMPDNLAAVGQRFDGVLVENRDAILCMQDHDDEQTLHYVDPPYIHDTRVMTSKYYRHEMDDQQHLCLIDAVTHLRGMVIISGYDTEMYNDMLIGWKKENKQSSAAGKKGSVIRTECLWLSPNCKEHQQAA</sequence>
<dbReference type="InterPro" id="IPR012263">
    <property type="entry name" value="M_m6A_EcoRV"/>
</dbReference>
<evidence type="ECO:0000313" key="4">
    <source>
        <dbReference type="EMBL" id="TKI06229.1"/>
    </source>
</evidence>
<evidence type="ECO:0000256" key="3">
    <source>
        <dbReference type="ARBA" id="ARBA00022691"/>
    </source>
</evidence>
<dbReference type="PANTHER" id="PTHR30481">
    <property type="entry name" value="DNA ADENINE METHYLASE"/>
    <property type="match status" value="1"/>
</dbReference>
<keyword evidence="2" id="KW-0808">Transferase</keyword>
<dbReference type="Gene3D" id="3.40.50.150">
    <property type="entry name" value="Vaccinia Virus protein VP39"/>
    <property type="match status" value="2"/>
</dbReference>
<dbReference type="Pfam" id="PF02086">
    <property type="entry name" value="MethyltransfD12"/>
    <property type="match status" value="1"/>
</dbReference>
<keyword evidence="1 4" id="KW-0489">Methyltransferase</keyword>
<proteinExistence type="predicted"/>
<dbReference type="PANTHER" id="PTHR30481:SF4">
    <property type="entry name" value="SITE-SPECIFIC DNA-METHYLTRANSFERASE (ADENINE-SPECIFIC)"/>
    <property type="match status" value="1"/>
</dbReference>
<protein>
    <submittedName>
        <fullName evidence="4">DNA adenine methylase</fullName>
    </submittedName>
</protein>
<dbReference type="SUPFAM" id="SSF53335">
    <property type="entry name" value="S-adenosyl-L-methionine-dependent methyltransferases"/>
    <property type="match status" value="1"/>
</dbReference>
<keyword evidence="3" id="KW-0949">S-adenosyl-L-methionine</keyword>
<evidence type="ECO:0000313" key="5">
    <source>
        <dbReference type="Proteomes" id="UP000305202"/>
    </source>
</evidence>
<accession>A0ABY2SL32</accession>
<evidence type="ECO:0000256" key="1">
    <source>
        <dbReference type="ARBA" id="ARBA00022603"/>
    </source>
</evidence>
<dbReference type="InterPro" id="IPR012327">
    <property type="entry name" value="MeTrfase_D12"/>
</dbReference>
<name>A0ABY2SL32_9HYPH</name>
<evidence type="ECO:0000256" key="2">
    <source>
        <dbReference type="ARBA" id="ARBA00022679"/>
    </source>
</evidence>
<dbReference type="GO" id="GO:0032259">
    <property type="term" value="P:methylation"/>
    <property type="evidence" value="ECO:0007669"/>
    <property type="project" value="UniProtKB-KW"/>
</dbReference>
<keyword evidence="5" id="KW-1185">Reference proteome</keyword>